<name>A0A813Z9S2_ADIRI</name>
<dbReference type="AlphaFoldDB" id="A0A813Z9S2"/>
<feature type="coiled-coil region" evidence="1">
    <location>
        <begin position="101"/>
        <end position="149"/>
    </location>
</feature>
<evidence type="ECO:0000313" key="2">
    <source>
        <dbReference type="EMBL" id="CAF0895352.1"/>
    </source>
</evidence>
<comment type="caution">
    <text evidence="2">The sequence shown here is derived from an EMBL/GenBank/DDBJ whole genome shotgun (WGS) entry which is preliminary data.</text>
</comment>
<reference evidence="2" key="1">
    <citation type="submission" date="2021-02" db="EMBL/GenBank/DDBJ databases">
        <authorList>
            <person name="Nowell W R."/>
        </authorList>
    </citation>
    <scope>NUCLEOTIDE SEQUENCE</scope>
</reference>
<protein>
    <submittedName>
        <fullName evidence="2">Uncharacterized protein</fullName>
    </submittedName>
</protein>
<evidence type="ECO:0000313" key="3">
    <source>
        <dbReference type="Proteomes" id="UP000663828"/>
    </source>
</evidence>
<accession>A0A813Z9S2</accession>
<gene>
    <name evidence="2" type="ORF">XAT740_LOCUS7734</name>
</gene>
<keyword evidence="3" id="KW-1185">Reference proteome</keyword>
<keyword evidence="1" id="KW-0175">Coiled coil</keyword>
<sequence length="444" mass="51446">MSRPCEVQKCERLSRALCDCCGKHLCLQHLHEHNELLIAQLNPFIDVLNSLGEQLRMFNFHEKVRDCYWRLEQWRVECHQTIDRFFEQKQQELGRTVMTKIEKQREKITDMQTKLSKLIRDQDVTQRDLNFLSSAVNRLQKDMNRIEQVEFSIQSVPLLIDETLIQIQETNPELFDPSIFSTIAATVSYPKGSWYSLTSNDRFLLIHQAPNLCLLDVTLSKVKESLWPHGKLYDMCWSSSLDRFMVLTNDSIYLVDHNLSSMSLAQILPEYKWFSCTCSNEFLYLTVEKWGSSIMQIQLLPPMTVVKEWKPPESCTADDFIESIAYGDGSLALAIRNRAHKSIRVDLCSAKTFDRLWSFVLQTDYERTNAIRCCLLGSDEWMIPNLHDNHLLHLSADGKLVQRIAYQSTPYRINPFGSIIAIATAASINLHTEDSNRAQEVPQD</sequence>
<evidence type="ECO:0000256" key="1">
    <source>
        <dbReference type="SAM" id="Coils"/>
    </source>
</evidence>
<proteinExistence type="predicted"/>
<dbReference type="Proteomes" id="UP000663828">
    <property type="component" value="Unassembled WGS sequence"/>
</dbReference>
<organism evidence="2 3">
    <name type="scientific">Adineta ricciae</name>
    <name type="common">Rotifer</name>
    <dbReference type="NCBI Taxonomy" id="249248"/>
    <lineage>
        <taxon>Eukaryota</taxon>
        <taxon>Metazoa</taxon>
        <taxon>Spiralia</taxon>
        <taxon>Gnathifera</taxon>
        <taxon>Rotifera</taxon>
        <taxon>Eurotatoria</taxon>
        <taxon>Bdelloidea</taxon>
        <taxon>Adinetida</taxon>
        <taxon>Adinetidae</taxon>
        <taxon>Adineta</taxon>
    </lineage>
</organism>
<dbReference type="EMBL" id="CAJNOR010000375">
    <property type="protein sequence ID" value="CAF0895352.1"/>
    <property type="molecule type" value="Genomic_DNA"/>
</dbReference>